<dbReference type="Proteomes" id="UP000515733">
    <property type="component" value="Chromosome"/>
</dbReference>
<dbReference type="CDD" id="cd07989">
    <property type="entry name" value="LPLAT_AGPAT-like"/>
    <property type="match status" value="1"/>
</dbReference>
<dbReference type="SMART" id="SM00563">
    <property type="entry name" value="PlsC"/>
    <property type="match status" value="1"/>
</dbReference>
<evidence type="ECO:0000256" key="3">
    <source>
        <dbReference type="ARBA" id="ARBA00022679"/>
    </source>
</evidence>
<dbReference type="PANTHER" id="PTHR10434">
    <property type="entry name" value="1-ACYL-SN-GLYCEROL-3-PHOSPHATE ACYLTRANSFERASE"/>
    <property type="match status" value="1"/>
</dbReference>
<reference evidence="7 8" key="1">
    <citation type="submission" date="2020-03" db="EMBL/GenBank/DDBJ databases">
        <authorList>
            <consortium name="Genoscope - CEA"/>
            <person name="William W."/>
        </authorList>
    </citation>
    <scope>NUCLEOTIDE SEQUENCE [LARGE SCALE GENOMIC DNA]</scope>
    <source>
        <strain evidence="8">DSM 16959</strain>
    </source>
</reference>
<evidence type="ECO:0000256" key="1">
    <source>
        <dbReference type="ARBA" id="ARBA00005189"/>
    </source>
</evidence>
<dbReference type="GO" id="GO:0006654">
    <property type="term" value="P:phosphatidic acid biosynthetic process"/>
    <property type="evidence" value="ECO:0007669"/>
    <property type="project" value="TreeGrafter"/>
</dbReference>
<evidence type="ECO:0000256" key="2">
    <source>
        <dbReference type="ARBA" id="ARBA00022516"/>
    </source>
</evidence>
<evidence type="ECO:0000256" key="5">
    <source>
        <dbReference type="ARBA" id="ARBA00023315"/>
    </source>
</evidence>
<dbReference type="RefSeq" id="WP_145769403.1">
    <property type="nucleotide sequence ID" value="NZ_LR778301.1"/>
</dbReference>
<organism evidence="7 8">
    <name type="scientific">Denitratisoma oestradiolicum</name>
    <dbReference type="NCBI Taxonomy" id="311182"/>
    <lineage>
        <taxon>Bacteria</taxon>
        <taxon>Pseudomonadati</taxon>
        <taxon>Pseudomonadota</taxon>
        <taxon>Betaproteobacteria</taxon>
        <taxon>Nitrosomonadales</taxon>
        <taxon>Sterolibacteriaceae</taxon>
        <taxon>Denitratisoma</taxon>
    </lineage>
</organism>
<accession>A0A6S6XXF6</accession>
<dbReference type="PANTHER" id="PTHR10434:SF64">
    <property type="entry name" value="1-ACYL-SN-GLYCEROL-3-PHOSPHATE ACYLTRANSFERASE-RELATED"/>
    <property type="match status" value="1"/>
</dbReference>
<feature type="domain" description="Phospholipid/glycerol acyltransferase" evidence="6">
    <location>
        <begin position="62"/>
        <end position="174"/>
    </location>
</feature>
<keyword evidence="5 7" id="KW-0012">Acyltransferase</keyword>
<name>A0A6S6XXF6_9PROT</name>
<dbReference type="Pfam" id="PF01553">
    <property type="entry name" value="Acyltransferase"/>
    <property type="match status" value="1"/>
</dbReference>
<dbReference type="KEGG" id="doe:DENOEST_3510"/>
<evidence type="ECO:0000259" key="6">
    <source>
        <dbReference type="SMART" id="SM00563"/>
    </source>
</evidence>
<keyword evidence="2" id="KW-0444">Lipid biosynthesis</keyword>
<dbReference type="SUPFAM" id="SSF69593">
    <property type="entry name" value="Glycerol-3-phosphate (1)-acyltransferase"/>
    <property type="match status" value="1"/>
</dbReference>
<keyword evidence="3 7" id="KW-0808">Transferase</keyword>
<sequence>MRIPLRLLGAALHLLGGALMVALLSPFWSEAHRQRFKQAWSRGLLRVLGIQARYRGLPPTSGLIVANHISFVDIFALNGAMPAGFVSKDEVAHWPLIGWLCRHADTLFLERGSRAAAQRARENLVQRLAAGKRVAVFPEGTTSRGDTVLPFHSALLQAAIDTGTPVTPVTLRYLDQEGNRSEAPAYVDDMTLLQCLCSIAASRGLVVEVAVLPAQASTGLDRRHLSAHLHRTISHHLSN</sequence>
<dbReference type="InterPro" id="IPR002123">
    <property type="entry name" value="Plipid/glycerol_acylTrfase"/>
</dbReference>
<evidence type="ECO:0000256" key="4">
    <source>
        <dbReference type="ARBA" id="ARBA00023098"/>
    </source>
</evidence>
<dbReference type="AlphaFoldDB" id="A0A6S6XXF6"/>
<evidence type="ECO:0000313" key="7">
    <source>
        <dbReference type="EMBL" id="CAB1370664.1"/>
    </source>
</evidence>
<keyword evidence="8" id="KW-1185">Reference proteome</keyword>
<dbReference type="EMBL" id="LR778301">
    <property type="protein sequence ID" value="CAB1370664.1"/>
    <property type="molecule type" value="Genomic_DNA"/>
</dbReference>
<protein>
    <submittedName>
        <fullName evidence="7">1-acyl-sn-glycerol-3-phosphate acyltransferase</fullName>
    </submittedName>
</protein>
<keyword evidence="4" id="KW-0443">Lipid metabolism</keyword>
<gene>
    <name evidence="7" type="ORF">DENOEST_3510</name>
</gene>
<comment type="pathway">
    <text evidence="1">Lipid metabolism.</text>
</comment>
<dbReference type="OrthoDB" id="9806880at2"/>
<proteinExistence type="predicted"/>
<evidence type="ECO:0000313" key="8">
    <source>
        <dbReference type="Proteomes" id="UP000515733"/>
    </source>
</evidence>
<dbReference type="GO" id="GO:0003841">
    <property type="term" value="F:1-acylglycerol-3-phosphate O-acyltransferase activity"/>
    <property type="evidence" value="ECO:0007669"/>
    <property type="project" value="TreeGrafter"/>
</dbReference>